<name>U1FY92_ENDPU</name>
<dbReference type="PANTHER" id="PTHR24148:SF82">
    <property type="entry name" value="HETEROKARYON INCOMPATIBILITY DOMAIN-CONTAINING PROTEIN"/>
    <property type="match status" value="1"/>
</dbReference>
<evidence type="ECO:0000313" key="2">
    <source>
        <dbReference type="EMBL" id="ERF69887.1"/>
    </source>
</evidence>
<evidence type="ECO:0000313" key="3">
    <source>
        <dbReference type="Proteomes" id="UP000019373"/>
    </source>
</evidence>
<reference evidence="3" key="1">
    <citation type="journal article" date="2014" name="BMC Genomics">
        <title>Genome characteristics reveal the impact of lichenization on lichen-forming fungus Endocarpon pusillum Hedwig (Verrucariales, Ascomycota).</title>
        <authorList>
            <person name="Wang Y.-Y."/>
            <person name="Liu B."/>
            <person name="Zhang X.-Y."/>
            <person name="Zhou Q.-M."/>
            <person name="Zhang T."/>
            <person name="Li H."/>
            <person name="Yu Y.-F."/>
            <person name="Zhang X.-L."/>
            <person name="Hao X.-Y."/>
            <person name="Wang M."/>
            <person name="Wang L."/>
            <person name="Wei J.-C."/>
        </authorList>
    </citation>
    <scope>NUCLEOTIDE SEQUENCE [LARGE SCALE GENOMIC DNA]</scope>
    <source>
        <strain evidence="3">Z07020 / HMAS-L-300199</strain>
    </source>
</reference>
<dbReference type="GeneID" id="19240381"/>
<gene>
    <name evidence="2" type="ORF">EPUS_05429</name>
</gene>
<keyword evidence="3" id="KW-1185">Reference proteome</keyword>
<feature type="domain" description="Heterokaryon incompatibility" evidence="1">
    <location>
        <begin position="85"/>
        <end position="154"/>
    </location>
</feature>
<sequence>MASVPRASLADLDIPPYLYKPLAEEDAVEGKFEINLVNILPGPKGAPLICEITTAQLLNTFDLIVGKPDYEALSYVWGTGGLSHEILRLRFEDRNRCMWIDQICINLADPLERGQQVSLMGVIYWYAQRVIIDLGEAAEQSDEAFDYAATLHDAASLESYYYTKESQLF</sequence>
<dbReference type="EMBL" id="KE721375">
    <property type="protein sequence ID" value="ERF69887.1"/>
    <property type="molecule type" value="Genomic_DNA"/>
</dbReference>
<dbReference type="HOGENOM" id="CLU_1578516_0_0_1"/>
<dbReference type="PANTHER" id="PTHR24148">
    <property type="entry name" value="ANKYRIN REPEAT DOMAIN-CONTAINING PROTEIN 39 HOMOLOG-RELATED"/>
    <property type="match status" value="1"/>
</dbReference>
<dbReference type="Proteomes" id="UP000019373">
    <property type="component" value="Unassembled WGS sequence"/>
</dbReference>
<protein>
    <recommendedName>
        <fullName evidence="1">Heterokaryon incompatibility domain-containing protein</fullName>
    </recommendedName>
</protein>
<dbReference type="Pfam" id="PF06985">
    <property type="entry name" value="HET"/>
    <property type="match status" value="1"/>
</dbReference>
<evidence type="ECO:0000259" key="1">
    <source>
        <dbReference type="Pfam" id="PF06985"/>
    </source>
</evidence>
<dbReference type="RefSeq" id="XP_007804490.1">
    <property type="nucleotide sequence ID" value="XM_007806299.1"/>
</dbReference>
<organism evidence="2 3">
    <name type="scientific">Endocarpon pusillum (strain Z07020 / HMAS-L-300199)</name>
    <name type="common">Lichen-forming fungus</name>
    <dbReference type="NCBI Taxonomy" id="1263415"/>
    <lineage>
        <taxon>Eukaryota</taxon>
        <taxon>Fungi</taxon>
        <taxon>Dikarya</taxon>
        <taxon>Ascomycota</taxon>
        <taxon>Pezizomycotina</taxon>
        <taxon>Eurotiomycetes</taxon>
        <taxon>Chaetothyriomycetidae</taxon>
        <taxon>Verrucariales</taxon>
        <taxon>Verrucariaceae</taxon>
        <taxon>Endocarpon</taxon>
    </lineage>
</organism>
<dbReference type="OrthoDB" id="2157530at2759"/>
<dbReference type="InterPro" id="IPR010730">
    <property type="entry name" value="HET"/>
</dbReference>
<dbReference type="InterPro" id="IPR052895">
    <property type="entry name" value="HetReg/Transcr_Mod"/>
</dbReference>
<accession>U1FY92</accession>
<dbReference type="AlphaFoldDB" id="U1FY92"/>
<proteinExistence type="predicted"/>